<feature type="transmembrane region" description="Helical" evidence="2">
    <location>
        <begin position="82"/>
        <end position="106"/>
    </location>
</feature>
<accession>A0A176WLV5</accession>
<keyword evidence="2" id="KW-0812">Transmembrane</keyword>
<feature type="compositionally biased region" description="Acidic residues" evidence="1">
    <location>
        <begin position="223"/>
        <end position="246"/>
    </location>
</feature>
<name>A0A176WLV5_MARPO</name>
<proteinExistence type="predicted"/>
<protein>
    <submittedName>
        <fullName evidence="3">Uncharacterized protein</fullName>
    </submittedName>
</protein>
<feature type="region of interest" description="Disordered" evidence="1">
    <location>
        <begin position="165"/>
        <end position="186"/>
    </location>
</feature>
<evidence type="ECO:0000256" key="1">
    <source>
        <dbReference type="SAM" id="MobiDB-lite"/>
    </source>
</evidence>
<feature type="region of interest" description="Disordered" evidence="1">
    <location>
        <begin position="222"/>
        <end position="247"/>
    </location>
</feature>
<organism evidence="3 4">
    <name type="scientific">Marchantia polymorpha subsp. ruderalis</name>
    <dbReference type="NCBI Taxonomy" id="1480154"/>
    <lineage>
        <taxon>Eukaryota</taxon>
        <taxon>Viridiplantae</taxon>
        <taxon>Streptophyta</taxon>
        <taxon>Embryophyta</taxon>
        <taxon>Marchantiophyta</taxon>
        <taxon>Marchantiopsida</taxon>
        <taxon>Marchantiidae</taxon>
        <taxon>Marchantiales</taxon>
        <taxon>Marchantiaceae</taxon>
        <taxon>Marchantia</taxon>
    </lineage>
</organism>
<dbReference type="Proteomes" id="UP000077202">
    <property type="component" value="Unassembled WGS sequence"/>
</dbReference>
<evidence type="ECO:0000313" key="3">
    <source>
        <dbReference type="EMBL" id="OAE34148.1"/>
    </source>
</evidence>
<sequence length="266" mass="30100">MKTFMRFREDIANAVNYKAARLILTRVHSIAPDSSDDESDSNEEYVQAQRARREKRLMEAIKALKEDVYHIKKRAVRQKMKLIAADVMLTSLALGGLCACACLLGSGDFAGGFFHKLRTISQARVYTSVQVNGKPSRKPANNEGIEGIHVRLPYIVHRHEIGDPVRRAGTQPPVPPVGDSRQKERECRETYAGRSQVRQLRFGLSRQCSTLRFACLFVKEGREDEDEEADEEEEEEEEAEEEEEEERGIVALVLLFFVCLASGGRE</sequence>
<reference evidence="3" key="1">
    <citation type="submission" date="2016-03" db="EMBL/GenBank/DDBJ databases">
        <title>Mechanisms controlling the formation of the plant cell surface in tip-growing cells are functionally conserved among land plants.</title>
        <authorList>
            <person name="Honkanen S."/>
            <person name="Jones V.A."/>
            <person name="Morieri G."/>
            <person name="Champion C."/>
            <person name="Hetherington A.J."/>
            <person name="Kelly S."/>
            <person name="Saint-Marcoux D."/>
            <person name="Proust H."/>
            <person name="Prescott H."/>
            <person name="Dolan L."/>
        </authorList>
    </citation>
    <scope>NUCLEOTIDE SEQUENCE [LARGE SCALE GENOMIC DNA]</scope>
    <source>
        <tissue evidence="3">Whole gametophyte</tissue>
    </source>
</reference>
<dbReference type="AlphaFoldDB" id="A0A176WLV5"/>
<keyword evidence="2" id="KW-0472">Membrane</keyword>
<evidence type="ECO:0000313" key="4">
    <source>
        <dbReference type="Proteomes" id="UP000077202"/>
    </source>
</evidence>
<dbReference type="EMBL" id="LVLJ01000445">
    <property type="protein sequence ID" value="OAE34148.1"/>
    <property type="molecule type" value="Genomic_DNA"/>
</dbReference>
<keyword evidence="4" id="KW-1185">Reference proteome</keyword>
<evidence type="ECO:0000256" key="2">
    <source>
        <dbReference type="SAM" id="Phobius"/>
    </source>
</evidence>
<gene>
    <name evidence="3" type="ORF">AXG93_1593s1070</name>
</gene>
<comment type="caution">
    <text evidence="3">The sequence shown here is derived from an EMBL/GenBank/DDBJ whole genome shotgun (WGS) entry which is preliminary data.</text>
</comment>
<keyword evidence="2" id="KW-1133">Transmembrane helix</keyword>